<feature type="compositionally biased region" description="Pro residues" evidence="1">
    <location>
        <begin position="53"/>
        <end position="76"/>
    </location>
</feature>
<feature type="compositionally biased region" description="Low complexity" evidence="1">
    <location>
        <begin position="42"/>
        <end position="52"/>
    </location>
</feature>
<sequence length="582" mass="65000">MRVPRVCWLLLQGGIALWLLLNFFTISSPHFASLSPSSSLFSSSPSPSSSSSPIPPPSSSPRPSRSPSPSPSTTPFPPVPGSPFRVVWHHEAPSGSAHVVAVAQDHRVFPSNLPKALRHAMTFTAARLAADPRLRVFQFVLGVARELVDLPTPSNRTFDTVELRWRGDIGGGEQRLKAEACVVDLPVNTGYRKAMWPRYLDVVARCAFLIDDALVPVLLDAASHQHRKEESKAWFAVFAGGDVTRFPLAEALHFPAPERLINIRPRPPHGFPSAPWYQRTDHDHQQQRPDTVAVVRAEGDEAKPRVAAVTKRYSWTTDDELWLLWMLDIVGVDHVILEVCTRDVDMSTVVAGLARHEGLAERVSLVESQVPMQGKETWEHLFIGRVYDHFVRWQADFDYVLLADTDEFLQLFDTTRPAEGMPRMDVKRLIALNPAHLANQSQIHFMRPQVLRSVPNHMADPLLAPFLTRLAATDGHTTRAAMNATANVNGTTEPFDQGKALFALKGTLRPYLHYNAGWGKLRRQDQSQCFILHIRQPFKEKNKKEGETGRWALDRFFPPASGASLLTPQSQPATTRSTNTTL</sequence>
<evidence type="ECO:0000313" key="3">
    <source>
        <dbReference type="Proteomes" id="UP000011083"/>
    </source>
</evidence>
<keyword evidence="3" id="KW-1185">Reference proteome</keyword>
<proteinExistence type="predicted"/>
<feature type="region of interest" description="Disordered" evidence="1">
    <location>
        <begin position="42"/>
        <end position="76"/>
    </location>
</feature>
<evidence type="ECO:0008006" key="4">
    <source>
        <dbReference type="Google" id="ProtNLM"/>
    </source>
</evidence>
<reference evidence="2 3" key="1">
    <citation type="journal article" date="2013" name="Genome Biol.">
        <title>Genome of Acanthamoeba castellanii highlights extensive lateral gene transfer and early evolution of tyrosine kinase signaling.</title>
        <authorList>
            <person name="Clarke M."/>
            <person name="Lohan A.J."/>
            <person name="Liu B."/>
            <person name="Lagkouvardos I."/>
            <person name="Roy S."/>
            <person name="Zafar N."/>
            <person name="Bertelli C."/>
            <person name="Schilde C."/>
            <person name="Kianianmomeni A."/>
            <person name="Burglin T.R."/>
            <person name="Frech C."/>
            <person name="Turcotte B."/>
            <person name="Kopec K.O."/>
            <person name="Synnott J.M."/>
            <person name="Choo C."/>
            <person name="Paponov I."/>
            <person name="Finkler A."/>
            <person name="Soon Heng Tan C."/>
            <person name="Hutchins A.P."/>
            <person name="Weinmeier T."/>
            <person name="Rattei T."/>
            <person name="Chu J.S."/>
            <person name="Gimenez G."/>
            <person name="Irimia M."/>
            <person name="Rigden D.J."/>
            <person name="Fitzpatrick D.A."/>
            <person name="Lorenzo-Morales J."/>
            <person name="Bateman A."/>
            <person name="Chiu C.H."/>
            <person name="Tang P."/>
            <person name="Hegemann P."/>
            <person name="Fromm H."/>
            <person name="Raoult D."/>
            <person name="Greub G."/>
            <person name="Miranda-Saavedra D."/>
            <person name="Chen N."/>
            <person name="Nash P."/>
            <person name="Ginger M.L."/>
            <person name="Horn M."/>
            <person name="Schaap P."/>
            <person name="Caler L."/>
            <person name="Loftus B."/>
        </authorList>
    </citation>
    <scope>NUCLEOTIDE SEQUENCE [LARGE SCALE GENOMIC DNA]</scope>
    <source>
        <strain evidence="2 3">Neff</strain>
    </source>
</reference>
<gene>
    <name evidence="2" type="ORF">ACA1_055040</name>
</gene>
<dbReference type="RefSeq" id="XP_004344161.1">
    <property type="nucleotide sequence ID" value="XM_004344111.1"/>
</dbReference>
<accession>L8H7P7</accession>
<evidence type="ECO:0000313" key="2">
    <source>
        <dbReference type="EMBL" id="ELR20758.1"/>
    </source>
</evidence>
<dbReference type="EMBL" id="KB007909">
    <property type="protein sequence ID" value="ELR20758.1"/>
    <property type="molecule type" value="Genomic_DNA"/>
</dbReference>
<feature type="compositionally biased region" description="Polar residues" evidence="1">
    <location>
        <begin position="564"/>
        <end position="582"/>
    </location>
</feature>
<dbReference type="VEuPathDB" id="AmoebaDB:ACA1_055040"/>
<dbReference type="AlphaFoldDB" id="L8H7P7"/>
<name>L8H7P7_ACACF</name>
<feature type="region of interest" description="Disordered" evidence="1">
    <location>
        <begin position="562"/>
        <end position="582"/>
    </location>
</feature>
<evidence type="ECO:0000256" key="1">
    <source>
        <dbReference type="SAM" id="MobiDB-lite"/>
    </source>
</evidence>
<dbReference type="GeneID" id="14921628"/>
<dbReference type="KEGG" id="acan:ACA1_055040"/>
<dbReference type="Proteomes" id="UP000011083">
    <property type="component" value="Unassembled WGS sequence"/>
</dbReference>
<protein>
    <recommendedName>
        <fullName evidence="4">Glycosyltransferase family 92 protein</fullName>
    </recommendedName>
</protein>
<organism evidence="2 3">
    <name type="scientific">Acanthamoeba castellanii (strain ATCC 30010 / Neff)</name>
    <dbReference type="NCBI Taxonomy" id="1257118"/>
    <lineage>
        <taxon>Eukaryota</taxon>
        <taxon>Amoebozoa</taxon>
        <taxon>Discosea</taxon>
        <taxon>Longamoebia</taxon>
        <taxon>Centramoebida</taxon>
        <taxon>Acanthamoebidae</taxon>
        <taxon>Acanthamoeba</taxon>
    </lineage>
</organism>